<dbReference type="SUPFAM" id="SSF56935">
    <property type="entry name" value="Porins"/>
    <property type="match status" value="1"/>
</dbReference>
<sequence>MTKILSIALWIALCLSTGLQAQSYKGTVCDKGSGKFLEDISVSFLAADSSLISYSYTDRQGHFEMQPASTGRFFLFSSIGYKQLLLPVAQFKDGMTIRLEETALQIREVRITSRRIRQSKDTLTFTVSGFKMPQDRSIEDVLKKIPGIEVTSNGTIKFQDKPISGFYIEGMNLLEEKYALGSKNIPANMVQEIQVLQAHQPIAALRGKSFSDNAALNLTLNDKAKSRLIKVIDLGLGAGNGSGALWDNRLLGMLFGKNMQNLTMYKNNNTGKDIASEIVPLTQTGIINSSDMNGENDFFSQSAAQSTGVDPERYLFNKSHLIVTNHLYRPNAKTDLRLQFNALHSEETANHQSGTTYFYPSQTITIDEAEDYSGQENRAEGHLTYMLNDSDTYIKNTLKGQIGLHKSTLDLTVNRQRTNEYIHPERKFLQNNFELIKNKKSNTLSIYSANTYTELPQYMTVTPGLFTELLNNGKAYDTFKQEAHLKVFSSDSYTYFQHKLAGFYLKYKTGIKYSNKKMTSTVYTDQKPLQKPSLGNDVRLESVSLYIEPSLNYKSEFWEIQASAPIAFLSQRVKYRMPDSRRLTKQRLMPMPELNVKYEMNAYWNSILLSSFSYTAPDIQQLYAGYLFSSYRSASAYEPQLHFDKSWYNMLGVRFNNPLKGFFFSVTGFYNLGRQDIIYGYENSDNYLTLCKAYPRRHNSYLWGARARISKAYPWKKLYTAFSAVYSHNKSHLLLEEEPTVSSLESINLKFNFSLQPSRYANIDGNTSATHTKSALDYAENEAVKTWNYRHELNLNLTLSSHWKARLANTLSHNSRNNAFAYFADASIIFSQRLFDIEIAGRNLLNHTRLDNIYVNSFTEKYTRHTLRPQEFLMKIAFSF</sequence>
<dbReference type="KEGG" id="bhl:Bache_1205"/>
<feature type="signal peptide" evidence="1">
    <location>
        <begin position="1"/>
        <end position="21"/>
    </location>
</feature>
<accession>E6STE1</accession>
<reference evidence="2 3" key="2">
    <citation type="journal article" date="2011" name="Stand. Genomic Sci.">
        <title>Complete genome sequence of Bacteroides helcogenes type strain (P 36-108).</title>
        <authorList>
            <person name="Pati A."/>
            <person name="Gronow S."/>
            <person name="Zeytun A."/>
            <person name="Lapidus A."/>
            <person name="Nolan M."/>
            <person name="Hammon N."/>
            <person name="Deshpande S."/>
            <person name="Cheng J.F."/>
            <person name="Tapia R."/>
            <person name="Han C."/>
            <person name="Goodwin L."/>
            <person name="Pitluck S."/>
            <person name="Liolios K."/>
            <person name="Pagani I."/>
            <person name="Ivanova N."/>
            <person name="Mavromatis K."/>
            <person name="Chen A."/>
            <person name="Palaniappan K."/>
            <person name="Land M."/>
            <person name="Hauser L."/>
            <person name="Chang Y.J."/>
            <person name="Jeffries C.D."/>
            <person name="Detter J.C."/>
            <person name="Brambilla E."/>
            <person name="Rohde M."/>
            <person name="Goker M."/>
            <person name="Woyke T."/>
            <person name="Bristow J."/>
            <person name="Eisen J.A."/>
            <person name="Markowitz V."/>
            <person name="Hugenholtz P."/>
            <person name="Kyrpides N.C."/>
            <person name="Klenk H.P."/>
            <person name="Lucas S."/>
        </authorList>
    </citation>
    <scope>NUCLEOTIDE SEQUENCE [LARGE SCALE GENOMIC DNA]</scope>
    <source>
        <strain evidence="3">ATCC 35417 / DSM 20613 / JCM 6297 / CCUG 15421 / P 36-108</strain>
    </source>
</reference>
<protein>
    <recommendedName>
        <fullName evidence="4">TonB-dependent receptor</fullName>
    </recommendedName>
</protein>
<dbReference type="PATRIC" id="fig|693979.3.peg.1275"/>
<evidence type="ECO:0000313" key="2">
    <source>
        <dbReference type="EMBL" id="ADV43215.1"/>
    </source>
</evidence>
<dbReference type="AlphaFoldDB" id="E6STE1"/>
<keyword evidence="3" id="KW-1185">Reference proteome</keyword>
<name>E6STE1_BACT6</name>
<evidence type="ECO:0000313" key="3">
    <source>
        <dbReference type="Proteomes" id="UP000008630"/>
    </source>
</evidence>
<proteinExistence type="predicted"/>
<keyword evidence="1" id="KW-0732">Signal</keyword>
<organism evidence="2 3">
    <name type="scientific">Bacteroides helcogenes (strain ATCC 35417 / DSM 20613 / JCM 6297 / CCUG 15421 / P 36-108)</name>
    <dbReference type="NCBI Taxonomy" id="693979"/>
    <lineage>
        <taxon>Bacteria</taxon>
        <taxon>Pseudomonadati</taxon>
        <taxon>Bacteroidota</taxon>
        <taxon>Bacteroidia</taxon>
        <taxon>Bacteroidales</taxon>
        <taxon>Bacteroidaceae</taxon>
        <taxon>Bacteroides</taxon>
    </lineage>
</organism>
<dbReference type="OrthoDB" id="603275at2"/>
<reference key="1">
    <citation type="submission" date="2010-11" db="EMBL/GenBank/DDBJ databases">
        <title>The complete genome of Bacteroides helcogenes P 36-108.</title>
        <authorList>
            <consortium name="US DOE Joint Genome Institute (JGI-PGF)"/>
            <person name="Lucas S."/>
            <person name="Copeland A."/>
            <person name="Lapidus A."/>
            <person name="Bruce D."/>
            <person name="Goodwin L."/>
            <person name="Pitluck S."/>
            <person name="Kyrpides N."/>
            <person name="Mavromatis K."/>
            <person name="Ivanova N."/>
            <person name="Zeytun A."/>
            <person name="Brettin T."/>
            <person name="Detter J.C."/>
            <person name="Tapia R."/>
            <person name="Han C."/>
            <person name="Land M."/>
            <person name="Hauser L."/>
            <person name="Markowitz V."/>
            <person name="Cheng J.-F."/>
            <person name="Hugenholtz P."/>
            <person name="Woyke T."/>
            <person name="Wu D."/>
            <person name="Gronow S."/>
            <person name="Wellnitz S."/>
            <person name="Brambilla E."/>
            <person name="Klenk H.-P."/>
            <person name="Eisen J.A."/>
        </authorList>
    </citation>
    <scope>NUCLEOTIDE SEQUENCE</scope>
    <source>
        <strain>P 36-108</strain>
    </source>
</reference>
<dbReference type="EMBL" id="CP002352">
    <property type="protein sequence ID" value="ADV43215.1"/>
    <property type="molecule type" value="Genomic_DNA"/>
</dbReference>
<dbReference type="HOGENOM" id="CLU_012729_2_0_10"/>
<feature type="chain" id="PRO_5003211076" description="TonB-dependent receptor" evidence="1">
    <location>
        <begin position="22"/>
        <end position="880"/>
    </location>
</feature>
<dbReference type="RefSeq" id="WP_013546809.1">
    <property type="nucleotide sequence ID" value="NC_014933.1"/>
</dbReference>
<evidence type="ECO:0008006" key="4">
    <source>
        <dbReference type="Google" id="ProtNLM"/>
    </source>
</evidence>
<gene>
    <name evidence="2" type="ordered locus">Bache_1205</name>
</gene>
<dbReference type="Proteomes" id="UP000008630">
    <property type="component" value="Chromosome"/>
</dbReference>
<dbReference type="eggNOG" id="COG4773">
    <property type="taxonomic scope" value="Bacteria"/>
</dbReference>
<evidence type="ECO:0000256" key="1">
    <source>
        <dbReference type="SAM" id="SignalP"/>
    </source>
</evidence>
<dbReference type="STRING" id="693979.Bache_1205"/>